<feature type="signal peptide" evidence="2">
    <location>
        <begin position="1"/>
        <end position="29"/>
    </location>
</feature>
<dbReference type="OrthoDB" id="10612374at2759"/>
<evidence type="ECO:0000313" key="4">
    <source>
        <dbReference type="RefSeq" id="XP_018019648.1"/>
    </source>
</evidence>
<name>A0A8B7P0V4_HYAAZ</name>
<proteinExistence type="predicted"/>
<feature type="compositionally biased region" description="Polar residues" evidence="1">
    <location>
        <begin position="235"/>
        <end position="251"/>
    </location>
</feature>
<dbReference type="GeneID" id="108676117"/>
<dbReference type="RefSeq" id="XP_018019648.1">
    <property type="nucleotide sequence ID" value="XM_018164159.2"/>
</dbReference>
<dbReference type="AlphaFoldDB" id="A0A8B7P0V4"/>
<dbReference type="Proteomes" id="UP000694843">
    <property type="component" value="Unplaced"/>
</dbReference>
<evidence type="ECO:0000256" key="2">
    <source>
        <dbReference type="SAM" id="SignalP"/>
    </source>
</evidence>
<feature type="region of interest" description="Disordered" evidence="1">
    <location>
        <begin position="208"/>
        <end position="268"/>
    </location>
</feature>
<gene>
    <name evidence="4" type="primary">LOC108676117</name>
</gene>
<protein>
    <submittedName>
        <fullName evidence="4">Uncharacterized protein LOC108676117</fullName>
    </submittedName>
</protein>
<reference evidence="4" key="1">
    <citation type="submission" date="2025-08" db="UniProtKB">
        <authorList>
            <consortium name="RefSeq"/>
        </authorList>
    </citation>
    <scope>IDENTIFICATION</scope>
    <source>
        <tissue evidence="4">Whole organism</tissue>
    </source>
</reference>
<feature type="chain" id="PRO_5034443319" evidence="2">
    <location>
        <begin position="30"/>
        <end position="385"/>
    </location>
</feature>
<keyword evidence="2" id="KW-0732">Signal</keyword>
<feature type="compositionally biased region" description="Polar residues" evidence="1">
    <location>
        <begin position="217"/>
        <end position="226"/>
    </location>
</feature>
<evidence type="ECO:0000256" key="1">
    <source>
        <dbReference type="SAM" id="MobiDB-lite"/>
    </source>
</evidence>
<sequence length="385" mass="41186">MATSTIRAHALFLAMAYVAVMLVPPAASATDLPNNGDQIPVVAVVNRGPGVEVRPADPFVQIERSAQTIGHAIENFFNSLFNRGNSRSGNTRSGIVPLVAIDNNHGPVIDIPGILGLNTGATNSGPSLVSVATNRGGFGRPSTQVNIPGILDLDVGGNSPRPGAKDGSLVSVLAGGGETRVRAPLVQVAHSNNAVADSRTTDSVVIKSLSSSRRKTQVTPNRTSISRAPLKAVFRQSSASNHLPSSVSNRPKPSPPITESPKSSSLSISKMKLLASSRSDPAPQFLSPIGFPKSSVPPKNAKLCSRERGIENKFPRGFHDYERTRIDRKFLPNYFVRMNPSPYDIPEPLLKHGYDSPHKVRIFIINRALKELSEAKSMTSQDDCL</sequence>
<organism evidence="3 4">
    <name type="scientific">Hyalella azteca</name>
    <name type="common">Amphipod</name>
    <dbReference type="NCBI Taxonomy" id="294128"/>
    <lineage>
        <taxon>Eukaryota</taxon>
        <taxon>Metazoa</taxon>
        <taxon>Ecdysozoa</taxon>
        <taxon>Arthropoda</taxon>
        <taxon>Crustacea</taxon>
        <taxon>Multicrustacea</taxon>
        <taxon>Malacostraca</taxon>
        <taxon>Eumalacostraca</taxon>
        <taxon>Peracarida</taxon>
        <taxon>Amphipoda</taxon>
        <taxon>Senticaudata</taxon>
        <taxon>Talitrida</taxon>
        <taxon>Talitroidea</taxon>
        <taxon>Hyalellidae</taxon>
        <taxon>Hyalella</taxon>
    </lineage>
</organism>
<accession>A0A8B7P0V4</accession>
<dbReference type="KEGG" id="hazt:108676117"/>
<keyword evidence="3" id="KW-1185">Reference proteome</keyword>
<evidence type="ECO:0000313" key="3">
    <source>
        <dbReference type="Proteomes" id="UP000694843"/>
    </source>
</evidence>